<dbReference type="PANTHER" id="PTHR46825">
    <property type="entry name" value="D-ALANYL-D-ALANINE-CARBOXYPEPTIDASE/ENDOPEPTIDASE AMPH"/>
    <property type="match status" value="1"/>
</dbReference>
<dbReference type="Gene3D" id="3.40.710.10">
    <property type="entry name" value="DD-peptidase/beta-lactamase superfamily"/>
    <property type="match status" value="2"/>
</dbReference>
<sequence>MNKLKNYKTKAFSLISRQTGQLSVLFTVCFLFCVPLQAQPGARWQNIETLLEQYRRHLKIPGMSAGVVHNGELVWSKGFGYADILRKVKVTPQTIFHIASLTKTFTAAIVLKLEQAGKLKLTDSLAKYGINKPKLKHLQVRHILSHVSDSKPVGNAYKYNSPRFELLGKVLKKASGKSFAQLVTQYIANPLKMHHTAPNINARKDFLVAKRNWYTFTQKLAKPYKLKNGQPAKFVYSNRFNTSVGMMSNISDLAKYAQALEGEELLTAKQKKRIFQPWVTPKNDTLPYAKGWFVQCYQGVEMYWHYGYGRSCSSLILKVPDKKMTILLLANTDMLSEPFSAGLGVFGDVTSSPIANIFLRKLVFANSSLPDLNYISNNGKSLQAQWQATQRTAFATMYKNELIANTLLAKSTKRHIRFDALFRWHIKVTYPSYKPDTTQWKHYMGKYPVSRYYIFKIVKIDNQLYYKTPGSRGTGLKLYPIAPDKFLLDPYTRIIFRNNQLIIQNDWDEVKIRKKK</sequence>
<proteinExistence type="predicted"/>
<evidence type="ECO:0000259" key="1">
    <source>
        <dbReference type="Pfam" id="PF00144"/>
    </source>
</evidence>
<dbReference type="EMBL" id="AAWS01000017">
    <property type="protein sequence ID" value="EAY28152.1"/>
    <property type="molecule type" value="Genomic_DNA"/>
</dbReference>
<dbReference type="RefSeq" id="WP_002698276.1">
    <property type="nucleotide sequence ID" value="NZ_AAWS01000017.1"/>
</dbReference>
<accession>A1ZMX1</accession>
<dbReference type="OrthoDB" id="9797709at2"/>
<comment type="caution">
    <text evidence="2">The sequence shown here is derived from an EMBL/GenBank/DDBJ whole genome shotgun (WGS) entry which is preliminary data.</text>
</comment>
<organism evidence="2 3">
    <name type="scientific">Microscilla marina ATCC 23134</name>
    <dbReference type="NCBI Taxonomy" id="313606"/>
    <lineage>
        <taxon>Bacteria</taxon>
        <taxon>Pseudomonadati</taxon>
        <taxon>Bacteroidota</taxon>
        <taxon>Cytophagia</taxon>
        <taxon>Cytophagales</taxon>
        <taxon>Microscillaceae</taxon>
        <taxon>Microscilla</taxon>
    </lineage>
</organism>
<reference evidence="2 3" key="1">
    <citation type="submission" date="2007-01" db="EMBL/GenBank/DDBJ databases">
        <authorList>
            <person name="Haygood M."/>
            <person name="Podell S."/>
            <person name="Anderson C."/>
            <person name="Hopkinson B."/>
            <person name="Roe K."/>
            <person name="Barbeau K."/>
            <person name="Gaasterland T."/>
            <person name="Ferriera S."/>
            <person name="Johnson J."/>
            <person name="Kravitz S."/>
            <person name="Beeson K."/>
            <person name="Sutton G."/>
            <person name="Rogers Y.-H."/>
            <person name="Friedman R."/>
            <person name="Frazier M."/>
            <person name="Venter J.C."/>
        </authorList>
    </citation>
    <scope>NUCLEOTIDE SEQUENCE [LARGE SCALE GENOMIC DNA]</scope>
    <source>
        <strain evidence="2 3">ATCC 23134</strain>
    </source>
</reference>
<dbReference type="InterPro" id="IPR001466">
    <property type="entry name" value="Beta-lactam-related"/>
</dbReference>
<evidence type="ECO:0000313" key="3">
    <source>
        <dbReference type="Proteomes" id="UP000004095"/>
    </source>
</evidence>
<gene>
    <name evidence="2" type="ORF">M23134_03413</name>
</gene>
<evidence type="ECO:0000313" key="2">
    <source>
        <dbReference type="EMBL" id="EAY28152.1"/>
    </source>
</evidence>
<protein>
    <submittedName>
        <fullName evidence="2">Protein flp</fullName>
    </submittedName>
</protein>
<dbReference type="eggNOG" id="COG1680">
    <property type="taxonomic scope" value="Bacteria"/>
</dbReference>
<keyword evidence="3" id="KW-1185">Reference proteome</keyword>
<dbReference type="AlphaFoldDB" id="A1ZMX1"/>
<dbReference type="Pfam" id="PF00144">
    <property type="entry name" value="Beta-lactamase"/>
    <property type="match status" value="1"/>
</dbReference>
<dbReference type="InterPro" id="IPR012338">
    <property type="entry name" value="Beta-lactam/transpept-like"/>
</dbReference>
<dbReference type="InterPro" id="IPR050491">
    <property type="entry name" value="AmpC-like"/>
</dbReference>
<dbReference type="SUPFAM" id="SSF56601">
    <property type="entry name" value="beta-lactamase/transpeptidase-like"/>
    <property type="match status" value="1"/>
</dbReference>
<dbReference type="Proteomes" id="UP000004095">
    <property type="component" value="Unassembled WGS sequence"/>
</dbReference>
<dbReference type="PANTHER" id="PTHR46825:SF9">
    <property type="entry name" value="BETA-LACTAMASE-RELATED DOMAIN-CONTAINING PROTEIN"/>
    <property type="match status" value="1"/>
</dbReference>
<name>A1ZMX1_MICM2</name>
<feature type="domain" description="Beta-lactamase-related" evidence="1">
    <location>
        <begin position="48"/>
        <end position="333"/>
    </location>
</feature>